<keyword evidence="2" id="KW-1185">Reference proteome</keyword>
<dbReference type="Proteomes" id="UP000268669">
    <property type="component" value="Chromosome"/>
</dbReference>
<accession>A0ABN5RD02</accession>
<organism evidence="1 2">
    <name type="scientific">Yersinia pseudotuberculosis</name>
    <dbReference type="NCBI Taxonomy" id="633"/>
    <lineage>
        <taxon>Bacteria</taxon>
        <taxon>Pseudomonadati</taxon>
        <taxon>Pseudomonadota</taxon>
        <taxon>Gammaproteobacteria</taxon>
        <taxon>Enterobacterales</taxon>
        <taxon>Yersiniaceae</taxon>
        <taxon>Yersinia</taxon>
    </lineage>
</organism>
<gene>
    <name evidence="1" type="ORF">EGX47_21025</name>
</gene>
<protein>
    <submittedName>
        <fullName evidence="1">Uncharacterized protein</fullName>
    </submittedName>
</protein>
<name>A0ABN5RD02_YERPU</name>
<evidence type="ECO:0000313" key="1">
    <source>
        <dbReference type="EMBL" id="AYW93559.1"/>
    </source>
</evidence>
<reference evidence="1" key="1">
    <citation type="submission" date="2018-11" db="EMBL/GenBank/DDBJ databases">
        <title>FDA dAtabase for Regulatory Grade micrObial Sequences (FDA-ARGOS): Supporting development and validation of Infectious Disease Dx tests.</title>
        <authorList>
            <person name="Bliska J."/>
            <person name="Cleland M.-M."/>
            <person name="Tallon L."/>
            <person name="Sadzewicz L."/>
            <person name="Zhao X."/>
            <person name="Vavikolanu K."/>
            <person name="Mehta A."/>
            <person name="Aluvathingal J."/>
            <person name="Nadendla S."/>
            <person name="Yan Y."/>
            <person name="Sichtig H."/>
        </authorList>
    </citation>
    <scope>NUCLEOTIDE SEQUENCE [LARGE SCALE GENOMIC DNA]</scope>
    <source>
        <strain evidence="1">FDAARGOS_581</strain>
    </source>
</reference>
<proteinExistence type="predicted"/>
<sequence>MIILTSKAGEYCSQHAVKVDMMATVIMEKTGIIERGGLENRGEGIPPRIHIPLYLIIQSVTE</sequence>
<dbReference type="EMBL" id="CP033713">
    <property type="protein sequence ID" value="AYW93559.1"/>
    <property type="molecule type" value="Genomic_DNA"/>
</dbReference>
<evidence type="ECO:0000313" key="2">
    <source>
        <dbReference type="Proteomes" id="UP000268669"/>
    </source>
</evidence>